<dbReference type="InterPro" id="IPR001534">
    <property type="entry name" value="Transthyretin-like"/>
</dbReference>
<dbReference type="EMBL" id="KN555449">
    <property type="protein sequence ID" value="KHJ88667.1"/>
    <property type="molecule type" value="Genomic_DNA"/>
</dbReference>
<dbReference type="OrthoDB" id="5826894at2759"/>
<evidence type="ECO:0000256" key="1">
    <source>
        <dbReference type="ARBA" id="ARBA00004613"/>
    </source>
</evidence>
<keyword evidence="7" id="KW-1185">Reference proteome</keyword>
<dbReference type="PANTHER" id="PTHR21700">
    <property type="entry name" value="TRANSTHYRETIN-LIKE FAMILY PROTEIN-RELATED"/>
    <property type="match status" value="1"/>
</dbReference>
<evidence type="ECO:0000313" key="7">
    <source>
        <dbReference type="Proteomes" id="UP000053660"/>
    </source>
</evidence>
<dbReference type="PANTHER" id="PTHR21700:SF38">
    <property type="entry name" value="TRANSTHYRETIN-RELATED FAMILY DOMAIN-RELATED"/>
    <property type="match status" value="1"/>
</dbReference>
<evidence type="ECO:0000256" key="5">
    <source>
        <dbReference type="SAM" id="Phobius"/>
    </source>
</evidence>
<protein>
    <submittedName>
        <fullName evidence="6">Transthyretin-like family protein</fullName>
    </submittedName>
</protein>
<name>A0A0B1SYV9_OESDE</name>
<evidence type="ECO:0000256" key="2">
    <source>
        <dbReference type="ARBA" id="ARBA00010112"/>
    </source>
</evidence>
<keyword evidence="5" id="KW-0472">Membrane</keyword>
<keyword evidence="5" id="KW-1133">Transmembrane helix</keyword>
<dbReference type="AlphaFoldDB" id="A0A0B1SYV9"/>
<gene>
    <name evidence="6" type="ORF">OESDEN_11537</name>
</gene>
<organism evidence="6 7">
    <name type="scientific">Oesophagostomum dentatum</name>
    <name type="common">Nodular worm</name>
    <dbReference type="NCBI Taxonomy" id="61180"/>
    <lineage>
        <taxon>Eukaryota</taxon>
        <taxon>Metazoa</taxon>
        <taxon>Ecdysozoa</taxon>
        <taxon>Nematoda</taxon>
        <taxon>Chromadorea</taxon>
        <taxon>Rhabditida</taxon>
        <taxon>Rhabditina</taxon>
        <taxon>Rhabditomorpha</taxon>
        <taxon>Strongyloidea</taxon>
        <taxon>Strongylidae</taxon>
        <taxon>Oesophagostomum</taxon>
    </lineage>
</organism>
<dbReference type="GO" id="GO:0009986">
    <property type="term" value="C:cell surface"/>
    <property type="evidence" value="ECO:0007669"/>
    <property type="project" value="InterPro"/>
</dbReference>
<sequence>MCTLVQSKRRIGDGKKQSLTVASALIIQTQIRQMNCLLFLAIAGYATAINILGFKQSIAAHGKLLCNGQPAANVLVKLYDSDNSILPGVLDTDDMLDSTKTDSKGEFKLSGYTKEFSRIDPYFVVYRNCNDRFK</sequence>
<evidence type="ECO:0000313" key="6">
    <source>
        <dbReference type="EMBL" id="KHJ88667.1"/>
    </source>
</evidence>
<dbReference type="InterPro" id="IPR038479">
    <property type="entry name" value="Transthyretin-like_sf"/>
</dbReference>
<dbReference type="Gene3D" id="2.60.40.3330">
    <property type="match status" value="1"/>
</dbReference>
<keyword evidence="3" id="KW-0964">Secreted</keyword>
<evidence type="ECO:0000256" key="4">
    <source>
        <dbReference type="ARBA" id="ARBA00022729"/>
    </source>
</evidence>
<proteinExistence type="inferred from homology"/>
<evidence type="ECO:0000256" key="3">
    <source>
        <dbReference type="ARBA" id="ARBA00022525"/>
    </source>
</evidence>
<comment type="similarity">
    <text evidence="2">Belongs to the nematode transthyretin-like family.</text>
</comment>
<dbReference type="Pfam" id="PF01060">
    <property type="entry name" value="TTR-52"/>
    <property type="match status" value="1"/>
</dbReference>
<keyword evidence="5" id="KW-0812">Transmembrane</keyword>
<comment type="subcellular location">
    <subcellularLocation>
        <location evidence="1">Secreted</location>
    </subcellularLocation>
</comment>
<dbReference type="Proteomes" id="UP000053660">
    <property type="component" value="Unassembled WGS sequence"/>
</dbReference>
<dbReference type="GO" id="GO:0005576">
    <property type="term" value="C:extracellular region"/>
    <property type="evidence" value="ECO:0007669"/>
    <property type="project" value="UniProtKB-SubCell"/>
</dbReference>
<feature type="transmembrane region" description="Helical" evidence="5">
    <location>
        <begin position="36"/>
        <end position="54"/>
    </location>
</feature>
<accession>A0A0B1SYV9</accession>
<reference evidence="6 7" key="1">
    <citation type="submission" date="2014-03" db="EMBL/GenBank/DDBJ databases">
        <title>Draft genome of the hookworm Oesophagostomum dentatum.</title>
        <authorList>
            <person name="Mitreva M."/>
        </authorList>
    </citation>
    <scope>NUCLEOTIDE SEQUENCE [LARGE SCALE GENOMIC DNA]</scope>
    <source>
        <strain evidence="6 7">OD-Hann</strain>
    </source>
</reference>
<feature type="non-terminal residue" evidence="6">
    <location>
        <position position="134"/>
    </location>
</feature>
<keyword evidence="4" id="KW-0732">Signal</keyword>